<evidence type="ECO:0000256" key="3">
    <source>
        <dbReference type="ARBA" id="ARBA00022692"/>
    </source>
</evidence>
<evidence type="ECO:0000256" key="7">
    <source>
        <dbReference type="ARBA" id="ARBA00023136"/>
    </source>
</evidence>
<evidence type="ECO:0000256" key="2">
    <source>
        <dbReference type="ARBA" id="ARBA00006859"/>
    </source>
</evidence>
<comment type="subcellular location">
    <subcellularLocation>
        <location evidence="1">Endoplasmic reticulum membrane</location>
        <topology evidence="1">Multi-pass membrane protein</topology>
    </subcellularLocation>
</comment>
<keyword evidence="7 9" id="KW-0472">Membrane</keyword>
<evidence type="ECO:0000313" key="11">
    <source>
        <dbReference type="Proteomes" id="UP001301769"/>
    </source>
</evidence>
<keyword evidence="4" id="KW-0378">Hydrolase</keyword>
<comment type="caution">
    <text evidence="10">The sequence shown here is derived from an EMBL/GenBank/DDBJ whole genome shotgun (WGS) entry which is preliminary data.</text>
</comment>
<feature type="transmembrane region" description="Helical" evidence="9">
    <location>
        <begin position="437"/>
        <end position="455"/>
    </location>
</feature>
<dbReference type="GO" id="GO:0042500">
    <property type="term" value="F:aspartic endopeptidase activity, intramembrane cleaving"/>
    <property type="evidence" value="ECO:0007669"/>
    <property type="project" value="InterPro"/>
</dbReference>
<protein>
    <submittedName>
        <fullName evidence="10">Signal peptide peptidase-domain-containing protein</fullName>
    </submittedName>
</protein>
<dbReference type="GO" id="GO:0098554">
    <property type="term" value="C:cytoplasmic side of endoplasmic reticulum membrane"/>
    <property type="evidence" value="ECO:0007669"/>
    <property type="project" value="TreeGrafter"/>
</dbReference>
<sequence>MSADNITTNITQDASNSTSAAPRVFSYDMLLRPEFLLIEAQVIFSALSIIWLGSHASLRRPPSAAPPRTKKGKRKPKPDQYAEGLSASDAIMLPIMAGIVLMGLYYLIEWLQDPDVLNKFLRVYLSLASIASLGKLSGDFLDLLTSLVFPDVWADRSGIIYHIDSQRRCQLLCDGDDVETGTPVEGKVSPFPGPLSGLRPPVRVNKLLWEIRHLFTEEWKVRLAIHGVFSGETSLKLNSLFGFCVSMLVTLVYYLTGWNIFSNLLGSAFSYAALTLMSPTSFGIGTMVLVGLFVYDIVMVFYTGKGASMLGLGDIVIPGLLMGLALRFDLYRHYQKKIKREPVELSSEVAVDGSSEAVTVTNTETQYKTIKAPFTDPKGQWGNKFWTSKFGSLSPVATSISAATFSKPYFYATVAGYALGMIVTLAMLLVFQHGQPALLYLVPGVTGSVWLTALLRGELRDMWNYTENGSLDTEDVVVEVDEKTGETKEVVAKKETKEDGETKAVVKKPAAGGEDDHDVFLFAITAPKEAPITSHVAGSIHLGQPDRRSDAGRATLGPGRRLRRIRRGGGRRE</sequence>
<feature type="transmembrane region" description="Helical" evidence="9">
    <location>
        <begin position="282"/>
        <end position="303"/>
    </location>
</feature>
<evidence type="ECO:0000256" key="6">
    <source>
        <dbReference type="ARBA" id="ARBA00022989"/>
    </source>
</evidence>
<feature type="region of interest" description="Disordered" evidence="8">
    <location>
        <begin position="58"/>
        <end position="81"/>
    </location>
</feature>
<dbReference type="GO" id="GO:0006465">
    <property type="term" value="P:signal peptide processing"/>
    <property type="evidence" value="ECO:0007669"/>
    <property type="project" value="TreeGrafter"/>
</dbReference>
<feature type="transmembrane region" description="Helical" evidence="9">
    <location>
        <begin position="35"/>
        <end position="53"/>
    </location>
</feature>
<keyword evidence="5" id="KW-0256">Endoplasmic reticulum</keyword>
<dbReference type="Proteomes" id="UP001301769">
    <property type="component" value="Unassembled WGS sequence"/>
</dbReference>
<feature type="transmembrane region" description="Helical" evidence="9">
    <location>
        <begin position="309"/>
        <end position="330"/>
    </location>
</feature>
<feature type="transmembrane region" description="Helical" evidence="9">
    <location>
        <begin position="90"/>
        <end position="108"/>
    </location>
</feature>
<evidence type="ECO:0000256" key="8">
    <source>
        <dbReference type="SAM" id="MobiDB-lite"/>
    </source>
</evidence>
<feature type="compositionally biased region" description="Basic residues" evidence="8">
    <location>
        <begin position="560"/>
        <end position="573"/>
    </location>
</feature>
<dbReference type="Pfam" id="PF04258">
    <property type="entry name" value="Peptidase_A22B"/>
    <property type="match status" value="2"/>
</dbReference>
<comment type="similarity">
    <text evidence="2">Belongs to the peptidase A22B family.</text>
</comment>
<proteinExistence type="inferred from homology"/>
<dbReference type="PANTHER" id="PTHR12174:SF23">
    <property type="entry name" value="MINOR HISTOCOMPATIBILITY ANTIGEN H13"/>
    <property type="match status" value="1"/>
</dbReference>
<accession>A0AAN6YGQ4</accession>
<feature type="region of interest" description="Disordered" evidence="8">
    <location>
        <begin position="538"/>
        <end position="573"/>
    </location>
</feature>
<gene>
    <name evidence="10" type="ORF">QBC37DRAFT_469574</name>
</gene>
<keyword evidence="3 9" id="KW-0812">Transmembrane</keyword>
<evidence type="ECO:0000313" key="10">
    <source>
        <dbReference type="EMBL" id="KAK4218989.1"/>
    </source>
</evidence>
<name>A0AAN6YGQ4_9PEZI</name>
<organism evidence="10 11">
    <name type="scientific">Rhypophila decipiens</name>
    <dbReference type="NCBI Taxonomy" id="261697"/>
    <lineage>
        <taxon>Eukaryota</taxon>
        <taxon>Fungi</taxon>
        <taxon>Dikarya</taxon>
        <taxon>Ascomycota</taxon>
        <taxon>Pezizomycotina</taxon>
        <taxon>Sordariomycetes</taxon>
        <taxon>Sordariomycetidae</taxon>
        <taxon>Sordariales</taxon>
        <taxon>Naviculisporaceae</taxon>
        <taxon>Rhypophila</taxon>
    </lineage>
</organism>
<dbReference type="GO" id="GO:0033619">
    <property type="term" value="P:membrane protein proteolysis"/>
    <property type="evidence" value="ECO:0007669"/>
    <property type="project" value="TreeGrafter"/>
</dbReference>
<evidence type="ECO:0000256" key="1">
    <source>
        <dbReference type="ARBA" id="ARBA00004477"/>
    </source>
</evidence>
<evidence type="ECO:0000256" key="5">
    <source>
        <dbReference type="ARBA" id="ARBA00022824"/>
    </source>
</evidence>
<dbReference type="EMBL" id="MU858050">
    <property type="protein sequence ID" value="KAK4218989.1"/>
    <property type="molecule type" value="Genomic_DNA"/>
</dbReference>
<reference evidence="10" key="1">
    <citation type="journal article" date="2023" name="Mol. Phylogenet. Evol.">
        <title>Genome-scale phylogeny and comparative genomics of the fungal order Sordariales.</title>
        <authorList>
            <person name="Hensen N."/>
            <person name="Bonometti L."/>
            <person name="Westerberg I."/>
            <person name="Brannstrom I.O."/>
            <person name="Guillou S."/>
            <person name="Cros-Aarteil S."/>
            <person name="Calhoun S."/>
            <person name="Haridas S."/>
            <person name="Kuo A."/>
            <person name="Mondo S."/>
            <person name="Pangilinan J."/>
            <person name="Riley R."/>
            <person name="LaButti K."/>
            <person name="Andreopoulos B."/>
            <person name="Lipzen A."/>
            <person name="Chen C."/>
            <person name="Yan M."/>
            <person name="Daum C."/>
            <person name="Ng V."/>
            <person name="Clum A."/>
            <person name="Steindorff A."/>
            <person name="Ohm R.A."/>
            <person name="Martin F."/>
            <person name="Silar P."/>
            <person name="Natvig D.O."/>
            <person name="Lalanne C."/>
            <person name="Gautier V."/>
            <person name="Ament-Velasquez S.L."/>
            <person name="Kruys A."/>
            <person name="Hutchinson M.I."/>
            <person name="Powell A.J."/>
            <person name="Barry K."/>
            <person name="Miller A.N."/>
            <person name="Grigoriev I.V."/>
            <person name="Debuchy R."/>
            <person name="Gladieux P."/>
            <person name="Hiltunen Thoren M."/>
            <person name="Johannesson H."/>
        </authorList>
    </citation>
    <scope>NUCLEOTIDE SEQUENCE</scope>
    <source>
        <strain evidence="10">PSN293</strain>
    </source>
</reference>
<reference evidence="10" key="2">
    <citation type="submission" date="2023-05" db="EMBL/GenBank/DDBJ databases">
        <authorList>
            <consortium name="Lawrence Berkeley National Laboratory"/>
            <person name="Steindorff A."/>
            <person name="Hensen N."/>
            <person name="Bonometti L."/>
            <person name="Westerberg I."/>
            <person name="Brannstrom I.O."/>
            <person name="Guillou S."/>
            <person name="Cros-Aarteil S."/>
            <person name="Calhoun S."/>
            <person name="Haridas S."/>
            <person name="Kuo A."/>
            <person name="Mondo S."/>
            <person name="Pangilinan J."/>
            <person name="Riley R."/>
            <person name="Labutti K."/>
            <person name="Andreopoulos B."/>
            <person name="Lipzen A."/>
            <person name="Chen C."/>
            <person name="Yanf M."/>
            <person name="Daum C."/>
            <person name="Ng V."/>
            <person name="Clum A."/>
            <person name="Ohm R."/>
            <person name="Martin F."/>
            <person name="Silar P."/>
            <person name="Natvig D."/>
            <person name="Lalanne C."/>
            <person name="Gautier V."/>
            <person name="Ament-Velasquez S.L."/>
            <person name="Kruys A."/>
            <person name="Hutchinson M.I."/>
            <person name="Powell A.J."/>
            <person name="Barry K."/>
            <person name="Miller A.N."/>
            <person name="Grigoriev I.V."/>
            <person name="Debuchy R."/>
            <person name="Gladieux P."/>
            <person name="Thoren M.H."/>
            <person name="Johannesson H."/>
        </authorList>
    </citation>
    <scope>NUCLEOTIDE SEQUENCE</scope>
    <source>
        <strain evidence="10">PSN293</strain>
    </source>
</reference>
<evidence type="ECO:0000256" key="9">
    <source>
        <dbReference type="SAM" id="Phobius"/>
    </source>
</evidence>
<dbReference type="PANTHER" id="PTHR12174">
    <property type="entry name" value="SIGNAL PEPTIDE PEPTIDASE"/>
    <property type="match status" value="1"/>
</dbReference>
<dbReference type="AlphaFoldDB" id="A0AAN6YGQ4"/>
<keyword evidence="6 9" id="KW-1133">Transmembrane helix</keyword>
<keyword evidence="11" id="KW-1185">Reference proteome</keyword>
<feature type="transmembrane region" description="Helical" evidence="9">
    <location>
        <begin position="409"/>
        <end position="431"/>
    </location>
</feature>
<dbReference type="SMART" id="SM00730">
    <property type="entry name" value="PSN"/>
    <property type="match status" value="1"/>
</dbReference>
<dbReference type="InterPro" id="IPR006639">
    <property type="entry name" value="Preselin/SPP"/>
</dbReference>
<dbReference type="InterPro" id="IPR007369">
    <property type="entry name" value="Peptidase_A22B_SPP"/>
</dbReference>
<evidence type="ECO:0000256" key="4">
    <source>
        <dbReference type="ARBA" id="ARBA00022801"/>
    </source>
</evidence>
<dbReference type="GO" id="GO:0098553">
    <property type="term" value="C:lumenal side of endoplasmic reticulum membrane"/>
    <property type="evidence" value="ECO:0007669"/>
    <property type="project" value="TreeGrafter"/>
</dbReference>
<feature type="transmembrane region" description="Helical" evidence="9">
    <location>
        <begin position="240"/>
        <end position="261"/>
    </location>
</feature>